<evidence type="ECO:0000313" key="1">
    <source>
        <dbReference type="EMBL" id="SFK85710.1"/>
    </source>
</evidence>
<dbReference type="InterPro" id="IPR011010">
    <property type="entry name" value="DNA_brk_join_enz"/>
</dbReference>
<sequence>MDDEVAVRLAIALAELPAEAADAVTGYRNRSFSDEQWVLVADLVRLGMAVGWPAGVRRGGGNIGWALGLHARVHLLLGTNRTVAGWYGPDAVATTLAGGHVGRGPDAFTLPPQFASAWNARLRTIGRVLVPSTPPPARKFTAGEPAAPLTAAELEEVLDFCAGHRSPRFGGRVGERLARMVWLICGTGARNEDLVTVVDGKPVHVTGEAVTRTPAAAVFTTAGPSPRRIPVLAACEAAVLDAAAAAGERPLLERLPRSTRITDRAIDSSGWAAEQRFTLNALRLRHTWLAAVLAGGVPYPALLRAAGIGGERILASLTARLPALDDAAYEAALRCGTGPLPTAGQLLLPGLTHPAPRPPLREQP</sequence>
<proteinExistence type="predicted"/>
<evidence type="ECO:0000313" key="2">
    <source>
        <dbReference type="Proteomes" id="UP000199152"/>
    </source>
</evidence>
<name>A0A1I4CYJ3_9ACTN</name>
<organism evidence="1 2">
    <name type="scientific">Geodermatophilus ruber</name>
    <dbReference type="NCBI Taxonomy" id="504800"/>
    <lineage>
        <taxon>Bacteria</taxon>
        <taxon>Bacillati</taxon>
        <taxon>Actinomycetota</taxon>
        <taxon>Actinomycetes</taxon>
        <taxon>Geodermatophilales</taxon>
        <taxon>Geodermatophilaceae</taxon>
        <taxon>Geodermatophilus</taxon>
    </lineage>
</organism>
<dbReference type="AlphaFoldDB" id="A0A1I4CYJ3"/>
<dbReference type="GO" id="GO:0003677">
    <property type="term" value="F:DNA binding"/>
    <property type="evidence" value="ECO:0007669"/>
    <property type="project" value="InterPro"/>
</dbReference>
<dbReference type="SUPFAM" id="SSF56349">
    <property type="entry name" value="DNA breaking-rejoining enzymes"/>
    <property type="match status" value="1"/>
</dbReference>
<accession>A0A1I4CYJ3</accession>
<reference evidence="1 2" key="1">
    <citation type="submission" date="2016-10" db="EMBL/GenBank/DDBJ databases">
        <authorList>
            <person name="de Groot N.N."/>
        </authorList>
    </citation>
    <scope>NUCLEOTIDE SEQUENCE [LARGE SCALE GENOMIC DNA]</scope>
    <source>
        <strain evidence="1 2">DSM 45317</strain>
    </source>
</reference>
<dbReference type="InParanoid" id="A0A1I4CYJ3"/>
<dbReference type="Proteomes" id="UP000199152">
    <property type="component" value="Unassembled WGS sequence"/>
</dbReference>
<evidence type="ECO:0008006" key="3">
    <source>
        <dbReference type="Google" id="ProtNLM"/>
    </source>
</evidence>
<protein>
    <recommendedName>
        <fullName evidence="3">Phage integrase family protein</fullName>
    </recommendedName>
</protein>
<gene>
    <name evidence="1" type="ORF">SAMN04488085_10460</name>
</gene>
<keyword evidence="2" id="KW-1185">Reference proteome</keyword>
<dbReference type="EMBL" id="FOSW01000004">
    <property type="protein sequence ID" value="SFK85710.1"/>
    <property type="molecule type" value="Genomic_DNA"/>
</dbReference>